<evidence type="ECO:0000256" key="2">
    <source>
        <dbReference type="ARBA" id="ARBA00022525"/>
    </source>
</evidence>
<dbReference type="AlphaFoldDB" id="A0A930YCN3"/>
<dbReference type="RefSeq" id="WP_194504952.1">
    <property type="nucleotide sequence ID" value="NZ_JADIVZ010000014.1"/>
</dbReference>
<dbReference type="PROSITE" id="PS00330">
    <property type="entry name" value="HEMOLYSIN_CALCIUM"/>
    <property type="match status" value="2"/>
</dbReference>
<proteinExistence type="predicted"/>
<feature type="chain" id="PRO_5039569442" description="Hemolysin-type calcium-binding repeat-containing protein" evidence="3">
    <location>
        <begin position="25"/>
        <end position="200"/>
    </location>
</feature>
<dbReference type="Pfam" id="PF00353">
    <property type="entry name" value="HemolysinCabind"/>
    <property type="match status" value="3"/>
</dbReference>
<dbReference type="PRINTS" id="PR00313">
    <property type="entry name" value="CABNDNGRPT"/>
</dbReference>
<dbReference type="GO" id="GO:0005576">
    <property type="term" value="C:extracellular region"/>
    <property type="evidence" value="ECO:0007669"/>
    <property type="project" value="UniProtKB-SubCell"/>
</dbReference>
<evidence type="ECO:0008006" key="6">
    <source>
        <dbReference type="Google" id="ProtNLM"/>
    </source>
</evidence>
<dbReference type="PANTHER" id="PTHR38340">
    <property type="entry name" value="S-LAYER PROTEIN"/>
    <property type="match status" value="1"/>
</dbReference>
<reference evidence="4" key="1">
    <citation type="submission" date="2020-11" db="EMBL/GenBank/DDBJ databases">
        <title>Nocardioides sp. CBS4Y-1, whole genome shotgun sequence.</title>
        <authorList>
            <person name="Tuo L."/>
        </authorList>
    </citation>
    <scope>NUCLEOTIDE SEQUENCE</scope>
    <source>
        <strain evidence="4">CBS4Y-1</strain>
    </source>
</reference>
<evidence type="ECO:0000256" key="3">
    <source>
        <dbReference type="SAM" id="SignalP"/>
    </source>
</evidence>
<gene>
    <name evidence="4" type="ORF">ISG29_18570</name>
</gene>
<keyword evidence="5" id="KW-1185">Reference proteome</keyword>
<dbReference type="PANTHER" id="PTHR38340:SF1">
    <property type="entry name" value="S-LAYER PROTEIN"/>
    <property type="match status" value="1"/>
</dbReference>
<keyword evidence="2" id="KW-0964">Secreted</keyword>
<dbReference type="SUPFAM" id="SSF51120">
    <property type="entry name" value="beta-Roll"/>
    <property type="match status" value="1"/>
</dbReference>
<evidence type="ECO:0000256" key="1">
    <source>
        <dbReference type="ARBA" id="ARBA00004613"/>
    </source>
</evidence>
<dbReference type="EMBL" id="JADIVZ010000014">
    <property type="protein sequence ID" value="MBF4163688.1"/>
    <property type="molecule type" value="Genomic_DNA"/>
</dbReference>
<keyword evidence="3" id="KW-0732">Signal</keyword>
<comment type="subcellular location">
    <subcellularLocation>
        <location evidence="1">Secreted</location>
    </subcellularLocation>
</comment>
<protein>
    <recommendedName>
        <fullName evidence="6">Hemolysin-type calcium-binding repeat-containing protein</fullName>
    </recommendedName>
</protein>
<dbReference type="InterPro" id="IPR001343">
    <property type="entry name" value="Hemolysn_Ca-bd"/>
</dbReference>
<dbReference type="Proteomes" id="UP000656804">
    <property type="component" value="Unassembled WGS sequence"/>
</dbReference>
<dbReference type="InterPro" id="IPR011049">
    <property type="entry name" value="Serralysin-like_metalloprot_C"/>
</dbReference>
<dbReference type="GO" id="GO:0005509">
    <property type="term" value="F:calcium ion binding"/>
    <property type="evidence" value="ECO:0007669"/>
    <property type="project" value="InterPro"/>
</dbReference>
<accession>A0A930YCN3</accession>
<comment type="caution">
    <text evidence="4">The sequence shown here is derived from an EMBL/GenBank/DDBJ whole genome shotgun (WGS) entry which is preliminary data.</text>
</comment>
<dbReference type="InterPro" id="IPR018511">
    <property type="entry name" value="Hemolysin-typ_Ca-bd_CS"/>
</dbReference>
<organism evidence="4 5">
    <name type="scientific">Nocardioides acrostichi</name>
    <dbReference type="NCBI Taxonomy" id="2784339"/>
    <lineage>
        <taxon>Bacteria</taxon>
        <taxon>Bacillati</taxon>
        <taxon>Actinomycetota</taxon>
        <taxon>Actinomycetes</taxon>
        <taxon>Propionibacteriales</taxon>
        <taxon>Nocardioidaceae</taxon>
        <taxon>Nocardioides</taxon>
    </lineage>
</organism>
<name>A0A930YCN3_9ACTN</name>
<dbReference type="Gene3D" id="2.150.10.10">
    <property type="entry name" value="Serralysin-like metalloprotease, C-terminal"/>
    <property type="match status" value="1"/>
</dbReference>
<evidence type="ECO:0000313" key="5">
    <source>
        <dbReference type="Proteomes" id="UP000656804"/>
    </source>
</evidence>
<dbReference type="InterPro" id="IPR050557">
    <property type="entry name" value="RTX_toxin/Mannuronan_C5-epim"/>
</dbReference>
<evidence type="ECO:0000313" key="4">
    <source>
        <dbReference type="EMBL" id="MBF4163688.1"/>
    </source>
</evidence>
<feature type="signal peptide" evidence="3">
    <location>
        <begin position="1"/>
        <end position="24"/>
    </location>
</feature>
<sequence length="200" mass="20053">MQHTSRRPLAVSAMLVAGTALTWAVSLGGGAADAASTPTCFGEKATIVGSGDGVTGTSGDDVIVANGALEVRGLGGDDLICGAPLAYGGPGDDRIRYDGDETDVDLQGGQCNDTILYWGGADFGSIKGNDGDDVIKTGAGNQYLEGGRGNDRISAGAGDDTIRGGAGDDRIFGGAGDDWAHAGAGSDLCRGVETTRHCER</sequence>